<dbReference type="EMBL" id="CM031820">
    <property type="protein sequence ID" value="KAG6633926.1"/>
    <property type="molecule type" value="Genomic_DNA"/>
</dbReference>
<name>A0A8T1NY68_CARIL</name>
<dbReference type="PANTHER" id="PTHR36048:SF1">
    <property type="entry name" value="RIBOSOME MATURATION FACTOR"/>
    <property type="match status" value="1"/>
</dbReference>
<dbReference type="PANTHER" id="PTHR36048">
    <property type="entry name" value="RIBOSOME MATURATION FACTOR"/>
    <property type="match status" value="1"/>
</dbReference>
<feature type="region of interest" description="Disordered" evidence="1">
    <location>
        <begin position="116"/>
        <end position="150"/>
    </location>
</feature>
<evidence type="ECO:0000313" key="3">
    <source>
        <dbReference type="Proteomes" id="UP000811609"/>
    </source>
</evidence>
<dbReference type="EMBL" id="CM031820">
    <property type="protein sequence ID" value="KAG6633924.1"/>
    <property type="molecule type" value="Genomic_DNA"/>
</dbReference>
<reference evidence="2" key="1">
    <citation type="submission" date="2020-12" db="EMBL/GenBank/DDBJ databases">
        <title>WGS assembly of Carya illinoinensis cv. Pawnee.</title>
        <authorList>
            <person name="Platts A."/>
            <person name="Shu S."/>
            <person name="Wright S."/>
            <person name="Barry K."/>
            <person name="Edger P."/>
            <person name="Pires J.C."/>
            <person name="Schmutz J."/>
        </authorList>
    </citation>
    <scope>NUCLEOTIDE SEQUENCE</scope>
    <source>
        <tissue evidence="2">Leaf</tissue>
    </source>
</reference>
<feature type="compositionally biased region" description="Polar residues" evidence="1">
    <location>
        <begin position="172"/>
        <end position="182"/>
    </location>
</feature>
<feature type="compositionally biased region" description="Basic residues" evidence="1">
    <location>
        <begin position="30"/>
        <end position="40"/>
    </location>
</feature>
<gene>
    <name evidence="2" type="ORF">CIPAW_12G082200</name>
</gene>
<dbReference type="Proteomes" id="UP000811609">
    <property type="component" value="Chromosome 12"/>
</dbReference>
<keyword evidence="3" id="KW-1185">Reference proteome</keyword>
<proteinExistence type="predicted"/>
<accession>A0A8T1NY68</accession>
<evidence type="ECO:0000256" key="1">
    <source>
        <dbReference type="SAM" id="MobiDB-lite"/>
    </source>
</evidence>
<dbReference type="EMBL" id="CM031820">
    <property type="protein sequence ID" value="KAG6633923.1"/>
    <property type="molecule type" value="Genomic_DNA"/>
</dbReference>
<comment type="caution">
    <text evidence="2">The sequence shown here is derived from an EMBL/GenBank/DDBJ whole genome shotgun (WGS) entry which is preliminary data.</text>
</comment>
<protein>
    <submittedName>
        <fullName evidence="2">Uncharacterized protein</fullName>
    </submittedName>
</protein>
<evidence type="ECO:0000313" key="2">
    <source>
        <dbReference type="EMBL" id="KAG6633923.1"/>
    </source>
</evidence>
<feature type="compositionally biased region" description="Polar residues" evidence="1">
    <location>
        <begin position="41"/>
        <end position="53"/>
    </location>
</feature>
<dbReference type="AlphaFoldDB" id="A0A8T1NY68"/>
<feature type="region of interest" description="Disordered" evidence="1">
    <location>
        <begin position="29"/>
        <end position="53"/>
    </location>
</feature>
<sequence>MAAKPLTTEAIALTEKKMDMALEDIIKMSKNTKTKPKKQQRVLNKSQKSSNTLAQDKFMKVKRLVDTRSSLRQGVLAQRRSNFQQNHFPLATDVARKAPAAPLRNRAFRSYKAANWNKSRDGVPPRRGANGGSYAKSQLLPQKGNAVPKHRSQTLDSLFANMKEQRMRILSRQNNAEQQHSSGGVRRPPWARGRVGN</sequence>
<organism evidence="2 3">
    <name type="scientific">Carya illinoinensis</name>
    <name type="common">Pecan</name>
    <dbReference type="NCBI Taxonomy" id="32201"/>
    <lineage>
        <taxon>Eukaryota</taxon>
        <taxon>Viridiplantae</taxon>
        <taxon>Streptophyta</taxon>
        <taxon>Embryophyta</taxon>
        <taxon>Tracheophyta</taxon>
        <taxon>Spermatophyta</taxon>
        <taxon>Magnoliopsida</taxon>
        <taxon>eudicotyledons</taxon>
        <taxon>Gunneridae</taxon>
        <taxon>Pentapetalae</taxon>
        <taxon>rosids</taxon>
        <taxon>fabids</taxon>
        <taxon>Fagales</taxon>
        <taxon>Juglandaceae</taxon>
        <taxon>Carya</taxon>
    </lineage>
</organism>
<feature type="region of interest" description="Disordered" evidence="1">
    <location>
        <begin position="172"/>
        <end position="197"/>
    </location>
</feature>
<dbReference type="EMBL" id="CM031820">
    <property type="protein sequence ID" value="KAG6633925.1"/>
    <property type="molecule type" value="Genomic_DNA"/>
</dbReference>